<dbReference type="Proteomes" id="UP000092498">
    <property type="component" value="Chromosome"/>
</dbReference>
<accession>A0A1B1AGS6</accession>
<reference evidence="1 2" key="1">
    <citation type="submission" date="2015-11" db="EMBL/GenBank/DDBJ databases">
        <title>Whole-Genome Sequence of Candidatus Oderbacter manganicum from the National Park Lower Oder Valley, Germany.</title>
        <authorList>
            <person name="Braun B."/>
            <person name="Liere K."/>
            <person name="Szewzyk U."/>
        </authorList>
    </citation>
    <scope>NUCLEOTIDE SEQUENCE [LARGE SCALE GENOMIC DNA]</scope>
    <source>
        <strain evidence="1 2">OTSz_A_272</strain>
    </source>
</reference>
<organism evidence="1 2">
    <name type="scientific">Candidatus Viadribacter manganicus</name>
    <dbReference type="NCBI Taxonomy" id="1759059"/>
    <lineage>
        <taxon>Bacteria</taxon>
        <taxon>Pseudomonadati</taxon>
        <taxon>Pseudomonadota</taxon>
        <taxon>Alphaproteobacteria</taxon>
        <taxon>Hyphomonadales</taxon>
        <taxon>Hyphomonadaceae</taxon>
        <taxon>Candidatus Viadribacter</taxon>
    </lineage>
</organism>
<dbReference type="AlphaFoldDB" id="A0A1B1AGS6"/>
<dbReference type="EMBL" id="CP013244">
    <property type="protein sequence ID" value="ANP45758.1"/>
    <property type="molecule type" value="Genomic_DNA"/>
</dbReference>
<evidence type="ECO:0000313" key="2">
    <source>
        <dbReference type="Proteomes" id="UP000092498"/>
    </source>
</evidence>
<proteinExistence type="predicted"/>
<dbReference type="InParanoid" id="A0A1B1AGS6"/>
<protein>
    <submittedName>
        <fullName evidence="1">Uncharacterized protein</fullName>
    </submittedName>
</protein>
<gene>
    <name evidence="1" type="ORF">ATE48_07405</name>
</gene>
<dbReference type="KEGG" id="cbot:ATE48_07405"/>
<sequence length="66" mass="7099">MVDPCDPTWPKAVDWSRSPYVDADERRASPKSTAPFTVPPAPSALVELVFAADLQMSRLSGPLEAG</sequence>
<name>A0A1B1AGS6_9PROT</name>
<evidence type="ECO:0000313" key="1">
    <source>
        <dbReference type="EMBL" id="ANP45758.1"/>
    </source>
</evidence>
<keyword evidence="2" id="KW-1185">Reference proteome</keyword>